<keyword evidence="1" id="KW-0694">RNA-binding</keyword>
<dbReference type="SUPFAM" id="SSF54768">
    <property type="entry name" value="dsRNA-binding domain-like"/>
    <property type="match status" value="1"/>
</dbReference>
<dbReference type="GO" id="GO:0003723">
    <property type="term" value="F:RNA binding"/>
    <property type="evidence" value="ECO:0007669"/>
    <property type="project" value="UniProtKB-UniRule"/>
</dbReference>
<dbReference type="PROSITE" id="PS51061">
    <property type="entry name" value="R3H"/>
    <property type="match status" value="1"/>
</dbReference>
<accession>A0A8S4P443</accession>
<dbReference type="InterPro" id="IPR036867">
    <property type="entry name" value="R3H_dom_sf"/>
</dbReference>
<keyword evidence="8" id="KW-1185">Reference proteome</keyword>
<feature type="domain" description="DRBM" evidence="3">
    <location>
        <begin position="317"/>
        <end position="353"/>
    </location>
</feature>
<dbReference type="Pfam" id="PF01585">
    <property type="entry name" value="G-patch"/>
    <property type="match status" value="1"/>
</dbReference>
<comment type="caution">
    <text evidence="7">The sequence shown here is derived from an EMBL/GenBank/DDBJ whole genome shotgun (WGS) entry which is preliminary data.</text>
</comment>
<dbReference type="Proteomes" id="UP000749559">
    <property type="component" value="Unassembled WGS sequence"/>
</dbReference>
<dbReference type="PROSITE" id="PS51827">
    <property type="entry name" value="XTBD"/>
    <property type="match status" value="1"/>
</dbReference>
<dbReference type="PANTHER" id="PTHR48430">
    <property type="entry name" value="PARTNER OF XRN-2 PROTEIN 1"/>
    <property type="match status" value="1"/>
</dbReference>
<evidence type="ECO:0000313" key="7">
    <source>
        <dbReference type="EMBL" id="CAH1787658.1"/>
    </source>
</evidence>
<evidence type="ECO:0000259" key="4">
    <source>
        <dbReference type="PROSITE" id="PS50174"/>
    </source>
</evidence>
<feature type="region of interest" description="Disordered" evidence="2">
    <location>
        <begin position="18"/>
        <end position="48"/>
    </location>
</feature>
<gene>
    <name evidence="7" type="ORF">OFUS_LOCUS13306</name>
</gene>
<dbReference type="Gene3D" id="3.30.1370.50">
    <property type="entry name" value="R3H-like domain"/>
    <property type="match status" value="1"/>
</dbReference>
<evidence type="ECO:0000313" key="8">
    <source>
        <dbReference type="Proteomes" id="UP000749559"/>
    </source>
</evidence>
<feature type="domain" description="G-patch" evidence="4">
    <location>
        <begin position="646"/>
        <end position="691"/>
    </location>
</feature>
<reference evidence="7" key="1">
    <citation type="submission" date="2022-03" db="EMBL/GenBank/DDBJ databases">
        <authorList>
            <person name="Martin C."/>
        </authorList>
    </citation>
    <scope>NUCLEOTIDE SEQUENCE</scope>
</reference>
<feature type="compositionally biased region" description="Pro residues" evidence="2">
    <location>
        <begin position="395"/>
        <end position="416"/>
    </location>
</feature>
<dbReference type="PROSITE" id="PS50137">
    <property type="entry name" value="DS_RBD"/>
    <property type="match status" value="1"/>
</dbReference>
<dbReference type="InterPro" id="IPR021859">
    <property type="entry name" value="XTBD"/>
</dbReference>
<dbReference type="PANTHER" id="PTHR48430:SF1">
    <property type="entry name" value="PARTNER OF XRN-2 PROTEIN 1"/>
    <property type="match status" value="1"/>
</dbReference>
<feature type="domain" description="XRN2-binding (XTBD)" evidence="6">
    <location>
        <begin position="89"/>
        <end position="176"/>
    </location>
</feature>
<dbReference type="Pfam" id="PF11952">
    <property type="entry name" value="XTBD"/>
    <property type="match status" value="1"/>
</dbReference>
<evidence type="ECO:0000259" key="5">
    <source>
        <dbReference type="PROSITE" id="PS51061"/>
    </source>
</evidence>
<feature type="region of interest" description="Disordered" evidence="2">
    <location>
        <begin position="170"/>
        <end position="191"/>
    </location>
</feature>
<dbReference type="SUPFAM" id="SSF82708">
    <property type="entry name" value="R3H domain"/>
    <property type="match status" value="1"/>
</dbReference>
<evidence type="ECO:0000259" key="3">
    <source>
        <dbReference type="PROSITE" id="PS50137"/>
    </source>
</evidence>
<dbReference type="InterPro" id="IPR001374">
    <property type="entry name" value="R3H_dom"/>
</dbReference>
<dbReference type="Pfam" id="PF01424">
    <property type="entry name" value="R3H"/>
    <property type="match status" value="1"/>
</dbReference>
<proteinExistence type="predicted"/>
<name>A0A8S4P443_OWEFU</name>
<dbReference type="InterPro" id="IPR014720">
    <property type="entry name" value="dsRBD_dom"/>
</dbReference>
<dbReference type="EMBL" id="CAIIXF020000006">
    <property type="protein sequence ID" value="CAH1787658.1"/>
    <property type="molecule type" value="Genomic_DNA"/>
</dbReference>
<dbReference type="Gene3D" id="3.30.160.20">
    <property type="match status" value="1"/>
</dbReference>
<feature type="domain" description="R3H" evidence="5">
    <location>
        <begin position="693"/>
        <end position="757"/>
    </location>
</feature>
<dbReference type="AlphaFoldDB" id="A0A8S4P443"/>
<evidence type="ECO:0000256" key="1">
    <source>
        <dbReference type="PROSITE-ProRule" id="PRU00266"/>
    </source>
</evidence>
<dbReference type="PROSITE" id="PS50174">
    <property type="entry name" value="G_PATCH"/>
    <property type="match status" value="1"/>
</dbReference>
<evidence type="ECO:0000259" key="6">
    <source>
        <dbReference type="PROSITE" id="PS51827"/>
    </source>
</evidence>
<feature type="region of interest" description="Disordered" evidence="2">
    <location>
        <begin position="390"/>
        <end position="449"/>
    </location>
</feature>
<dbReference type="InterPro" id="IPR000467">
    <property type="entry name" value="G_patch_dom"/>
</dbReference>
<evidence type="ECO:0008006" key="9">
    <source>
        <dbReference type="Google" id="ProtNLM"/>
    </source>
</evidence>
<sequence>MSKGIRVDPQYYSTQSYMRKGQKNLPNNEHFTPDPSHQAKIAPVSTNPPTIDDAYDDAYGYDLNEPYEYENKVEEYNAHQGFLEKGFDVEELRMEHETANEWMMRRKFIDAHRFNFPKDRLICLSSCFVNIEKYGARYPQQVMDDIKRLTQGMTEELNKHKQKAKDYTMTNFVRSSGTENKKEDPSQALKRKSAEGAAYAAKKSKMLFVKAAGEFQSTDVTHANEILSGDADEIFNNMSASKERMKDAKETYTGNPMSDPGAIKVLCYKFLRLSKKLNSFTDKSKNAVEHIHNACARTHMQHRADIRHSWESLPICFVCEVYINEVLVGVGRGQKKKDAKHNGYANALVTIKKKFLIVYKNEKPTHGRLELRSSDDPFDNAVFINKRDIMETIEPPKPPTPPPSEESEPTPVPEPSKPTQEDPKKLKPTKKQPLPAKEFVTPPLNPDPAMQTKDLPVINPNPFQDPSLPAPDIMYTKKPAIKIAAKFKSASLVPQPKKQEDTRPLTVQWRDRANNHSNPKIANFVIKEPMEAEDGSAEPLGVLVNSISAAPQCDGNFSVKPGQDGHVGVFSLGGEVIAVGKGATPKDAKRKSAELAMPLLKQWCWTLKTGKPQTDGDKVSKESIGDLSATEGTSGANGNLGSQIEGDNIGNRMLQKIGWTGGGLGKKETGRVQPVSLESVINREGLGYTGDVTNLKQTVKKHVENYIKSGKTGEMAFSADFTSEERKIIHNEARKLGLKSQSYNTKIGRFLVVSRKRNLIQTIEYALTNEEASDKYKVIPPTGNIF</sequence>
<dbReference type="OrthoDB" id="2359216at2759"/>
<organism evidence="7 8">
    <name type="scientific">Owenia fusiformis</name>
    <name type="common">Polychaete worm</name>
    <dbReference type="NCBI Taxonomy" id="6347"/>
    <lineage>
        <taxon>Eukaryota</taxon>
        <taxon>Metazoa</taxon>
        <taxon>Spiralia</taxon>
        <taxon>Lophotrochozoa</taxon>
        <taxon>Annelida</taxon>
        <taxon>Polychaeta</taxon>
        <taxon>Sedentaria</taxon>
        <taxon>Canalipalpata</taxon>
        <taxon>Sabellida</taxon>
        <taxon>Oweniida</taxon>
        <taxon>Oweniidae</taxon>
        <taxon>Owenia</taxon>
    </lineage>
</organism>
<protein>
    <recommendedName>
        <fullName evidence="9">NF-kappa-B-repressing factor</fullName>
    </recommendedName>
</protein>
<dbReference type="SMART" id="SM00443">
    <property type="entry name" value="G_patch"/>
    <property type="match status" value="1"/>
</dbReference>
<evidence type="ECO:0000256" key="2">
    <source>
        <dbReference type="SAM" id="MobiDB-lite"/>
    </source>
</evidence>